<accession>A0AAV4ZTA9</accession>
<evidence type="ECO:0008006" key="4">
    <source>
        <dbReference type="Google" id="ProtNLM"/>
    </source>
</evidence>
<protein>
    <recommendedName>
        <fullName evidence="4">Toxin-antitoxin system HicB family antitoxin</fullName>
    </recommendedName>
</protein>
<dbReference type="RefSeq" id="WP_066926245.1">
    <property type="nucleotide sequence ID" value="NZ_BPQO01000032.1"/>
</dbReference>
<reference evidence="2" key="2">
    <citation type="submission" date="2021-08" db="EMBL/GenBank/DDBJ databases">
        <authorList>
            <person name="Tani A."/>
            <person name="Ola A."/>
            <person name="Ogura Y."/>
            <person name="Katsura K."/>
            <person name="Hayashi T."/>
        </authorList>
    </citation>
    <scope>NUCLEOTIDE SEQUENCE</scope>
    <source>
        <strain evidence="2">DSM 16372</strain>
    </source>
</reference>
<dbReference type="Proteomes" id="UP001055247">
    <property type="component" value="Unassembled WGS sequence"/>
</dbReference>
<dbReference type="InterPro" id="IPR010985">
    <property type="entry name" value="Ribbon_hlx_hlx"/>
</dbReference>
<dbReference type="EMBL" id="BPQO01000032">
    <property type="protein sequence ID" value="GJD91805.1"/>
    <property type="molecule type" value="Genomic_DNA"/>
</dbReference>
<evidence type="ECO:0000313" key="2">
    <source>
        <dbReference type="EMBL" id="GJD91805.1"/>
    </source>
</evidence>
<dbReference type="AlphaFoldDB" id="A0AAV4ZTA9"/>
<evidence type="ECO:0000256" key="1">
    <source>
        <dbReference type="SAM" id="MobiDB-lite"/>
    </source>
</evidence>
<dbReference type="GO" id="GO:0006355">
    <property type="term" value="P:regulation of DNA-templated transcription"/>
    <property type="evidence" value="ECO:0007669"/>
    <property type="project" value="InterPro"/>
</dbReference>
<name>A0AAV4ZTA9_9HYPH</name>
<keyword evidence="3" id="KW-1185">Reference proteome</keyword>
<feature type="region of interest" description="Disordered" evidence="1">
    <location>
        <begin position="63"/>
        <end position="85"/>
    </location>
</feature>
<proteinExistence type="predicted"/>
<reference evidence="2" key="1">
    <citation type="journal article" date="2016" name="Front. Microbiol.">
        <title>Genome Sequence of the Piezophilic, Mesophilic Sulfate-Reducing Bacterium Desulfovibrio indicus J2T.</title>
        <authorList>
            <person name="Cao J."/>
            <person name="Maignien L."/>
            <person name="Shao Z."/>
            <person name="Alain K."/>
            <person name="Jebbar M."/>
        </authorList>
    </citation>
    <scope>NUCLEOTIDE SEQUENCE</scope>
    <source>
        <strain evidence="2">DSM 16372</strain>
    </source>
</reference>
<dbReference type="SUPFAM" id="SSF47598">
    <property type="entry name" value="Ribbon-helix-helix"/>
    <property type="match status" value="1"/>
</dbReference>
<gene>
    <name evidence="2" type="ORF">BHAOGJBA_5358</name>
</gene>
<comment type="caution">
    <text evidence="2">The sequence shown here is derived from an EMBL/GenBank/DDBJ whole genome shotgun (WGS) entry which is preliminary data.</text>
</comment>
<evidence type="ECO:0000313" key="3">
    <source>
        <dbReference type="Proteomes" id="UP001055247"/>
    </source>
</evidence>
<organism evidence="2 3">
    <name type="scientific">Methylobacterium hispanicum</name>
    <dbReference type="NCBI Taxonomy" id="270350"/>
    <lineage>
        <taxon>Bacteria</taxon>
        <taxon>Pseudomonadati</taxon>
        <taxon>Pseudomonadota</taxon>
        <taxon>Alphaproteobacteria</taxon>
        <taxon>Hyphomicrobiales</taxon>
        <taxon>Methylobacteriaceae</taxon>
        <taxon>Methylobacterium</taxon>
    </lineage>
</organism>
<sequence length="85" mass="9070">MAAGGNYALRLPVSLKQAAETVARADGTTLNQFIVTAVAEKLAALKTADYFSERSKQGDPAAFDRFMNREGGQPPAPDDLWDPTG</sequence>